<reference evidence="3" key="1">
    <citation type="submission" date="2016-05" db="EMBL/GenBank/DDBJ databases">
        <title>Comparative genomics of biotechnologically important yeasts.</title>
        <authorList>
            <consortium name="DOE Joint Genome Institute"/>
            <person name="Riley R."/>
            <person name="Haridas S."/>
            <person name="Wolfe K.H."/>
            <person name="Lopes M.R."/>
            <person name="Hittinger C.T."/>
            <person name="Goker M."/>
            <person name="Salamov A."/>
            <person name="Wisecaver J."/>
            <person name="Long T.M."/>
            <person name="Aerts A.L."/>
            <person name="Barry K."/>
            <person name="Choi C."/>
            <person name="Clum A."/>
            <person name="Coughlan A.Y."/>
            <person name="Deshpande S."/>
            <person name="Douglass A.P."/>
            <person name="Hanson S.J."/>
            <person name="Klenk H.-P."/>
            <person name="Labutti K."/>
            <person name="Lapidus A."/>
            <person name="Lindquist E."/>
            <person name="Lipzen A."/>
            <person name="Meier-Kolthoff J.P."/>
            <person name="Ohm R.A."/>
            <person name="Otillar R.P."/>
            <person name="Pangilinan J."/>
            <person name="Peng Y."/>
            <person name="Rokas A."/>
            <person name="Rosa C.A."/>
            <person name="Scheuner C."/>
            <person name="Sibirny A.A."/>
            <person name="Slot J.C."/>
            <person name="Stielow J.B."/>
            <person name="Sun H."/>
            <person name="Kurtzman C.P."/>
            <person name="Blackwell M."/>
            <person name="Grigoriev I.V."/>
            <person name="Jeffries T.W."/>
        </authorList>
    </citation>
    <scope>NUCLEOTIDE SEQUENCE [LARGE SCALE GENOMIC DNA]</scope>
    <source>
        <strain evidence="3">NRRL Y-1933</strain>
    </source>
</reference>
<gene>
    <name evidence="2" type="ORF">HYPBUDRAFT_7044</name>
</gene>
<dbReference type="OrthoDB" id="303614at2759"/>
<organism evidence="2 3">
    <name type="scientific">Hyphopichia burtonii NRRL Y-1933</name>
    <dbReference type="NCBI Taxonomy" id="984485"/>
    <lineage>
        <taxon>Eukaryota</taxon>
        <taxon>Fungi</taxon>
        <taxon>Dikarya</taxon>
        <taxon>Ascomycota</taxon>
        <taxon>Saccharomycotina</taxon>
        <taxon>Pichiomycetes</taxon>
        <taxon>Debaryomycetaceae</taxon>
        <taxon>Hyphopichia</taxon>
    </lineage>
</organism>
<dbReference type="SUPFAM" id="SSF55781">
    <property type="entry name" value="GAF domain-like"/>
    <property type="match status" value="1"/>
</dbReference>
<dbReference type="PANTHER" id="PTHR43102">
    <property type="entry name" value="SLR1143 PROTEIN"/>
    <property type="match status" value="1"/>
</dbReference>
<sequence>MSNTTAGSGVSVGRKHKKKPGQSSSKVIASASKNPVTFIAPYNESVITPIALTKAHFLDAYSKGKWNLSKVPCPPCFEDVGFMSPPDCYQELNRRKSVQKYNNLKHWDNKIIFKKQIRQLRKNLNVNGFSISLIDKNRTIIKYEMLLDLGEIPRIAAIDSHTILSQGYFLLLDASQDWRTRTNPFVKGLPYIKFYCGVPLIDEKGYNIGALSVFDSFAKKEFKEEHCEKLIEVSKEIMKILNTPYEEIFEQIKVLESNKLGNDVSLRNNELKELSLKLGRATSRGGTLMSVFEKDGLGNAYSQNHNFRFSKFLKEESNEEDKLIQQEKLSNFNKLYQVGSLKIAASILSKTISTNCKIDFVYFLEIRISEQFTISNKYFPPNVKKIDAEKFKYANKLIKVNDSEGANVDLMTRIIGIYGSSHQALNFENLIHYKAFLSEFGIKYENPSKLTPYNKGIIMPFYRYNCKLIRKDKGKDIGGNQKINVYLRSGGYLGFR</sequence>
<proteinExistence type="predicted"/>
<protein>
    <recommendedName>
        <fullName evidence="4">GAF domain-containing protein</fullName>
    </recommendedName>
</protein>
<accession>A0A1E4RHB8</accession>
<name>A0A1E4RHB8_9ASCO</name>
<dbReference type="RefSeq" id="XP_020075726.1">
    <property type="nucleotide sequence ID" value="XM_020223627.1"/>
</dbReference>
<dbReference type="EMBL" id="KV454542">
    <property type="protein sequence ID" value="ODV66659.1"/>
    <property type="molecule type" value="Genomic_DNA"/>
</dbReference>
<keyword evidence="3" id="KW-1185">Reference proteome</keyword>
<dbReference type="STRING" id="984485.A0A1E4RHB8"/>
<dbReference type="GeneID" id="30998176"/>
<feature type="region of interest" description="Disordered" evidence="1">
    <location>
        <begin position="1"/>
        <end position="27"/>
    </location>
</feature>
<evidence type="ECO:0000256" key="1">
    <source>
        <dbReference type="SAM" id="MobiDB-lite"/>
    </source>
</evidence>
<evidence type="ECO:0000313" key="3">
    <source>
        <dbReference type="Proteomes" id="UP000095085"/>
    </source>
</evidence>
<dbReference type="AlphaFoldDB" id="A0A1E4RHB8"/>
<evidence type="ECO:0008006" key="4">
    <source>
        <dbReference type="Google" id="ProtNLM"/>
    </source>
</evidence>
<evidence type="ECO:0000313" key="2">
    <source>
        <dbReference type="EMBL" id="ODV66659.1"/>
    </source>
</evidence>
<dbReference type="PANTHER" id="PTHR43102:SF2">
    <property type="entry name" value="GAF DOMAIN-CONTAINING PROTEIN"/>
    <property type="match status" value="1"/>
</dbReference>
<dbReference type="Proteomes" id="UP000095085">
    <property type="component" value="Unassembled WGS sequence"/>
</dbReference>